<evidence type="ECO:0000256" key="2">
    <source>
        <dbReference type="ARBA" id="ARBA00004651"/>
    </source>
</evidence>
<evidence type="ECO:0000256" key="3">
    <source>
        <dbReference type="ARBA" id="ARBA00012438"/>
    </source>
</evidence>
<dbReference type="SMART" id="SM00387">
    <property type="entry name" value="HATPase_c"/>
    <property type="match status" value="1"/>
</dbReference>
<dbReference type="PANTHER" id="PTHR45453:SF2">
    <property type="entry name" value="HISTIDINE KINASE"/>
    <property type="match status" value="1"/>
</dbReference>
<keyword evidence="9" id="KW-0067">ATP-binding</keyword>
<keyword evidence="8 15" id="KW-0418">Kinase</keyword>
<dbReference type="PANTHER" id="PTHR45453">
    <property type="entry name" value="PHOSPHATE REGULON SENSOR PROTEIN PHOR"/>
    <property type="match status" value="1"/>
</dbReference>
<keyword evidence="4" id="KW-1003">Cell membrane</keyword>
<keyword evidence="10 13" id="KW-1133">Transmembrane helix</keyword>
<dbReference type="InterPro" id="IPR005467">
    <property type="entry name" value="His_kinase_dom"/>
</dbReference>
<dbReference type="AlphaFoldDB" id="A0A1I2TFE6"/>
<proteinExistence type="predicted"/>
<comment type="subcellular location">
    <subcellularLocation>
        <location evidence="2">Cell membrane</location>
        <topology evidence="2">Multi-pass membrane protein</topology>
    </subcellularLocation>
</comment>
<dbReference type="EC" id="2.7.13.3" evidence="3"/>
<evidence type="ECO:0000256" key="6">
    <source>
        <dbReference type="ARBA" id="ARBA00022692"/>
    </source>
</evidence>
<evidence type="ECO:0000313" key="15">
    <source>
        <dbReference type="EMBL" id="SFG63608.1"/>
    </source>
</evidence>
<evidence type="ECO:0000256" key="7">
    <source>
        <dbReference type="ARBA" id="ARBA00022741"/>
    </source>
</evidence>
<evidence type="ECO:0000256" key="4">
    <source>
        <dbReference type="ARBA" id="ARBA00022475"/>
    </source>
</evidence>
<evidence type="ECO:0000256" key="8">
    <source>
        <dbReference type="ARBA" id="ARBA00022777"/>
    </source>
</evidence>
<dbReference type="GO" id="GO:0005524">
    <property type="term" value="F:ATP binding"/>
    <property type="evidence" value="ECO:0007669"/>
    <property type="project" value="UniProtKB-KW"/>
</dbReference>
<feature type="transmembrane region" description="Helical" evidence="13">
    <location>
        <begin position="34"/>
        <end position="54"/>
    </location>
</feature>
<keyword evidence="6 13" id="KW-0812">Transmembrane</keyword>
<evidence type="ECO:0000256" key="11">
    <source>
        <dbReference type="ARBA" id="ARBA00023012"/>
    </source>
</evidence>
<dbReference type="InterPro" id="IPR036890">
    <property type="entry name" value="HATPase_C_sf"/>
</dbReference>
<evidence type="ECO:0000256" key="1">
    <source>
        <dbReference type="ARBA" id="ARBA00000085"/>
    </source>
</evidence>
<sequence>MYWRERKHYFYTVLVIVAVMGLTFYLRGLPTRTFWSSLLFGATVLVIFGSYDYYRFQRRHKERLNQVVPQVDLKPVSQAEKDMLKLLDEQKEYYENKIARIKQFDEDLTDVVRMWSHQMKVPLSALDLMGQTQDFTVEEMKEQTFQLENYLEMLLHYLRLNHEQTDYRFTKVPIKPLVQAIVRKFAPLFIRKGLSVTVEGDASWTTDEKWLSFAIEQIISNAVKYTKQGKVSIHIAPDSIQISDTGIGILKEDLPRLFEHGFTGYNGRRDKKATGLGFFLAKEIVDRLSLSIHVDSEIDKGTSVTIRRNDKDSSQMI</sequence>
<feature type="domain" description="Histidine kinase" evidence="14">
    <location>
        <begin position="114"/>
        <end position="307"/>
    </location>
</feature>
<gene>
    <name evidence="15" type="ORF">SAMN02982927_02302</name>
</gene>
<dbReference type="GO" id="GO:0016036">
    <property type="term" value="P:cellular response to phosphate starvation"/>
    <property type="evidence" value="ECO:0007669"/>
    <property type="project" value="TreeGrafter"/>
</dbReference>
<evidence type="ECO:0000256" key="10">
    <source>
        <dbReference type="ARBA" id="ARBA00022989"/>
    </source>
</evidence>
<evidence type="ECO:0000256" key="12">
    <source>
        <dbReference type="ARBA" id="ARBA00023136"/>
    </source>
</evidence>
<dbReference type="OrthoDB" id="9780487at2"/>
<dbReference type="RefSeq" id="WP_093673088.1">
    <property type="nucleotide sequence ID" value="NZ_FOOY01000015.1"/>
</dbReference>
<dbReference type="EMBL" id="FOOY01000015">
    <property type="protein sequence ID" value="SFG63608.1"/>
    <property type="molecule type" value="Genomic_DNA"/>
</dbReference>
<dbReference type="GO" id="GO:0005886">
    <property type="term" value="C:plasma membrane"/>
    <property type="evidence" value="ECO:0007669"/>
    <property type="project" value="UniProtKB-SubCell"/>
</dbReference>
<keyword evidence="16" id="KW-1185">Reference proteome</keyword>
<organism evidence="15 16">
    <name type="scientific">Sporolactobacillus nakayamae</name>
    <dbReference type="NCBI Taxonomy" id="269670"/>
    <lineage>
        <taxon>Bacteria</taxon>
        <taxon>Bacillati</taxon>
        <taxon>Bacillota</taxon>
        <taxon>Bacilli</taxon>
        <taxon>Bacillales</taxon>
        <taxon>Sporolactobacillaceae</taxon>
        <taxon>Sporolactobacillus</taxon>
    </lineage>
</organism>
<dbReference type="PROSITE" id="PS50109">
    <property type="entry name" value="HIS_KIN"/>
    <property type="match status" value="1"/>
</dbReference>
<reference evidence="16" key="1">
    <citation type="submission" date="2016-10" db="EMBL/GenBank/DDBJ databases">
        <authorList>
            <person name="Varghese N."/>
            <person name="Submissions S."/>
        </authorList>
    </citation>
    <scope>NUCLEOTIDE SEQUENCE [LARGE SCALE GENOMIC DNA]</scope>
    <source>
        <strain evidence="16">ATCC 700379</strain>
    </source>
</reference>
<dbReference type="Gene3D" id="3.30.565.10">
    <property type="entry name" value="Histidine kinase-like ATPase, C-terminal domain"/>
    <property type="match status" value="1"/>
</dbReference>
<evidence type="ECO:0000256" key="5">
    <source>
        <dbReference type="ARBA" id="ARBA00022679"/>
    </source>
</evidence>
<feature type="transmembrane region" description="Helical" evidence="13">
    <location>
        <begin position="9"/>
        <end position="28"/>
    </location>
</feature>
<keyword evidence="5" id="KW-0808">Transferase</keyword>
<keyword evidence="7" id="KW-0547">Nucleotide-binding</keyword>
<dbReference type="SUPFAM" id="SSF55874">
    <property type="entry name" value="ATPase domain of HSP90 chaperone/DNA topoisomerase II/histidine kinase"/>
    <property type="match status" value="1"/>
</dbReference>
<dbReference type="GO" id="GO:0004721">
    <property type="term" value="F:phosphoprotein phosphatase activity"/>
    <property type="evidence" value="ECO:0007669"/>
    <property type="project" value="TreeGrafter"/>
</dbReference>
<name>A0A1I2TFE6_9BACL</name>
<dbReference type="Proteomes" id="UP000198752">
    <property type="component" value="Unassembled WGS sequence"/>
</dbReference>
<evidence type="ECO:0000256" key="13">
    <source>
        <dbReference type="SAM" id="Phobius"/>
    </source>
</evidence>
<dbReference type="Pfam" id="PF02518">
    <property type="entry name" value="HATPase_c"/>
    <property type="match status" value="1"/>
</dbReference>
<evidence type="ECO:0000313" key="16">
    <source>
        <dbReference type="Proteomes" id="UP000198752"/>
    </source>
</evidence>
<dbReference type="STRING" id="269670.SAMN02982927_02302"/>
<evidence type="ECO:0000259" key="14">
    <source>
        <dbReference type="PROSITE" id="PS50109"/>
    </source>
</evidence>
<dbReference type="InterPro" id="IPR003594">
    <property type="entry name" value="HATPase_dom"/>
</dbReference>
<dbReference type="GO" id="GO:0000155">
    <property type="term" value="F:phosphorelay sensor kinase activity"/>
    <property type="evidence" value="ECO:0007669"/>
    <property type="project" value="TreeGrafter"/>
</dbReference>
<keyword evidence="11" id="KW-0902">Two-component regulatory system</keyword>
<comment type="catalytic activity">
    <reaction evidence="1">
        <text>ATP + protein L-histidine = ADP + protein N-phospho-L-histidine.</text>
        <dbReference type="EC" id="2.7.13.3"/>
    </reaction>
</comment>
<accession>A0A1I2TFE6</accession>
<protein>
    <recommendedName>
        <fullName evidence="3">histidine kinase</fullName>
        <ecNumber evidence="3">2.7.13.3</ecNumber>
    </recommendedName>
</protein>
<dbReference type="InterPro" id="IPR050351">
    <property type="entry name" value="BphY/WalK/GraS-like"/>
</dbReference>
<evidence type="ECO:0000256" key="9">
    <source>
        <dbReference type="ARBA" id="ARBA00022840"/>
    </source>
</evidence>
<keyword evidence="12 13" id="KW-0472">Membrane</keyword>